<dbReference type="KEGG" id="ttt:THITE_2120651"/>
<dbReference type="Gene3D" id="1.20.1050.10">
    <property type="match status" value="1"/>
</dbReference>
<organism evidence="3 4">
    <name type="scientific">Thermothielavioides terrestris (strain ATCC 38088 / NRRL 8126)</name>
    <name type="common">Thielavia terrestris</name>
    <dbReference type="NCBI Taxonomy" id="578455"/>
    <lineage>
        <taxon>Eukaryota</taxon>
        <taxon>Fungi</taxon>
        <taxon>Dikarya</taxon>
        <taxon>Ascomycota</taxon>
        <taxon>Pezizomycotina</taxon>
        <taxon>Sordariomycetes</taxon>
        <taxon>Sordariomycetidae</taxon>
        <taxon>Sordariales</taxon>
        <taxon>Chaetomiaceae</taxon>
        <taxon>Thermothielavioides</taxon>
        <taxon>Thermothielavioides terrestris</taxon>
    </lineage>
</organism>
<dbReference type="HOGENOM" id="CLU_011226_4_3_1"/>
<dbReference type="EMBL" id="CP003013">
    <property type="protein sequence ID" value="AEO69888.1"/>
    <property type="molecule type" value="Genomic_DNA"/>
</dbReference>
<evidence type="ECO:0000259" key="1">
    <source>
        <dbReference type="Pfam" id="PF13409"/>
    </source>
</evidence>
<dbReference type="Pfam" id="PF22041">
    <property type="entry name" value="GST_C_7"/>
    <property type="match status" value="1"/>
</dbReference>
<feature type="domain" description="GST N-terminal" evidence="1">
    <location>
        <begin position="20"/>
        <end position="90"/>
    </location>
</feature>
<evidence type="ECO:0000313" key="3">
    <source>
        <dbReference type="EMBL" id="AEO69888.1"/>
    </source>
</evidence>
<dbReference type="InterPro" id="IPR036249">
    <property type="entry name" value="Thioredoxin-like_sf"/>
</dbReference>
<evidence type="ECO:0000259" key="2">
    <source>
        <dbReference type="Pfam" id="PF22041"/>
    </source>
</evidence>
<dbReference type="Gene3D" id="3.40.30.10">
    <property type="entry name" value="Glutaredoxin"/>
    <property type="match status" value="1"/>
</dbReference>
<keyword evidence="4" id="KW-1185">Reference proteome</keyword>
<proteinExistence type="predicted"/>
<sequence>MSSDQIVLLDIPTREPRTCWSLNPWKTRMLLNYKGLDYKTEWVEYPDIKGRLEPHVPPNPEGTPYTLPAIRLSDGSYTMESRAIADQIEALHPSPPAHLDSPALAKLQTLVPRLQVALRPVYMPRVPRLLLADVSAAYFRATRAALVGMELDAFEAANPEAGVWDTVEPLLREVTALLEEEGGPFFLGAQVSYADFVWGGLLLFYERLGALEELLRRSGNAEVHRRLLEGLQPWTKRNAD</sequence>
<dbReference type="RefSeq" id="XP_003656224.1">
    <property type="nucleotide sequence ID" value="XM_003656176.1"/>
</dbReference>
<gene>
    <name evidence="3" type="ORF">THITE_2120651</name>
</gene>
<name>G2RD53_THETT</name>
<dbReference type="Proteomes" id="UP000008181">
    <property type="component" value="Chromosome 5"/>
</dbReference>
<dbReference type="GeneID" id="11522732"/>
<dbReference type="InterPro" id="IPR004045">
    <property type="entry name" value="Glutathione_S-Trfase_N"/>
</dbReference>
<dbReference type="SUPFAM" id="SSF47616">
    <property type="entry name" value="GST C-terminal domain-like"/>
    <property type="match status" value="1"/>
</dbReference>
<evidence type="ECO:0000313" key="4">
    <source>
        <dbReference type="Proteomes" id="UP000008181"/>
    </source>
</evidence>
<accession>G2RD53</accession>
<dbReference type="eggNOG" id="ENOG502QQN3">
    <property type="taxonomic scope" value="Eukaryota"/>
</dbReference>
<dbReference type="InterPro" id="IPR036282">
    <property type="entry name" value="Glutathione-S-Trfase_C_sf"/>
</dbReference>
<protein>
    <submittedName>
        <fullName evidence="3">Uncharacterized protein</fullName>
    </submittedName>
</protein>
<dbReference type="Pfam" id="PF13409">
    <property type="entry name" value="GST_N_2"/>
    <property type="match status" value="1"/>
</dbReference>
<reference evidence="3 4" key="1">
    <citation type="journal article" date="2011" name="Nat. Biotechnol.">
        <title>Comparative genomic analysis of the thermophilic biomass-degrading fungi Myceliophthora thermophila and Thielavia terrestris.</title>
        <authorList>
            <person name="Berka R.M."/>
            <person name="Grigoriev I.V."/>
            <person name="Otillar R."/>
            <person name="Salamov A."/>
            <person name="Grimwood J."/>
            <person name="Reid I."/>
            <person name="Ishmael N."/>
            <person name="John T."/>
            <person name="Darmond C."/>
            <person name="Moisan M.-C."/>
            <person name="Henrissat B."/>
            <person name="Coutinho P.M."/>
            <person name="Lombard V."/>
            <person name="Natvig D.O."/>
            <person name="Lindquist E."/>
            <person name="Schmutz J."/>
            <person name="Lucas S."/>
            <person name="Harris P."/>
            <person name="Powlowski J."/>
            <person name="Bellemare A."/>
            <person name="Taylor D."/>
            <person name="Butler G."/>
            <person name="de Vries R.P."/>
            <person name="Allijn I.E."/>
            <person name="van den Brink J."/>
            <person name="Ushinsky S."/>
            <person name="Storms R."/>
            <person name="Powell A.J."/>
            <person name="Paulsen I.T."/>
            <person name="Elbourne L.D.H."/>
            <person name="Baker S.E."/>
            <person name="Magnuson J."/>
            <person name="LaBoissiere S."/>
            <person name="Clutterbuck A.J."/>
            <person name="Martinez D."/>
            <person name="Wogulis M."/>
            <person name="de Leon A.L."/>
            <person name="Rey M.W."/>
            <person name="Tsang A."/>
        </authorList>
    </citation>
    <scope>NUCLEOTIDE SEQUENCE [LARGE SCALE GENOMIC DNA]</scope>
    <source>
        <strain evidence="4">ATCC 38088 / NRRL 8126</strain>
    </source>
</reference>
<dbReference type="SUPFAM" id="SSF52833">
    <property type="entry name" value="Thioredoxin-like"/>
    <property type="match status" value="1"/>
</dbReference>
<dbReference type="InterPro" id="IPR054416">
    <property type="entry name" value="GST_UstS-like_C"/>
</dbReference>
<dbReference type="OrthoDB" id="4951845at2759"/>
<feature type="domain" description="Glutathione S-transferase UstS-like C-terminal" evidence="2">
    <location>
        <begin position="112"/>
        <end position="208"/>
    </location>
</feature>
<dbReference type="AlphaFoldDB" id="G2RD53"/>